<dbReference type="AlphaFoldDB" id="K0IKP8"/>
<dbReference type="PANTHER" id="PTHR42796">
    <property type="entry name" value="FUMARYLACETOACETATE HYDROLASE DOMAIN-CONTAINING PROTEIN 2A-RELATED"/>
    <property type="match status" value="1"/>
</dbReference>
<dbReference type="EC" id="3.-.-.-" evidence="4"/>
<evidence type="ECO:0000256" key="1">
    <source>
        <dbReference type="ARBA" id="ARBA00010211"/>
    </source>
</evidence>
<dbReference type="STRING" id="1237085.Ngar_c21570"/>
<name>K0IKP8_NITGG</name>
<dbReference type="GO" id="GO:0046872">
    <property type="term" value="F:metal ion binding"/>
    <property type="evidence" value="ECO:0007669"/>
    <property type="project" value="UniProtKB-KW"/>
</dbReference>
<proteinExistence type="inferred from homology"/>
<keyword evidence="4" id="KW-0378">Hydrolase</keyword>
<organism evidence="4 5">
    <name type="scientific">Nitrososphaera gargensis (strain Ga9.2)</name>
    <dbReference type="NCBI Taxonomy" id="1237085"/>
    <lineage>
        <taxon>Archaea</taxon>
        <taxon>Nitrososphaerota</taxon>
        <taxon>Nitrososphaeria</taxon>
        <taxon>Nitrososphaerales</taxon>
        <taxon>Nitrososphaeraceae</taxon>
        <taxon>Nitrososphaera</taxon>
    </lineage>
</organism>
<dbReference type="FunFam" id="3.90.850.10:FF:000002">
    <property type="entry name" value="2-hydroxyhepta-2,4-diene-1,7-dioate isomerase"/>
    <property type="match status" value="1"/>
</dbReference>
<evidence type="ECO:0000259" key="3">
    <source>
        <dbReference type="Pfam" id="PF01557"/>
    </source>
</evidence>
<dbReference type="PATRIC" id="fig|1237085.11.peg.2136"/>
<dbReference type="Pfam" id="PF01557">
    <property type="entry name" value="FAA_hydrolase"/>
    <property type="match status" value="1"/>
</dbReference>
<keyword evidence="5" id="KW-1185">Reference proteome</keyword>
<evidence type="ECO:0000256" key="2">
    <source>
        <dbReference type="ARBA" id="ARBA00022723"/>
    </source>
</evidence>
<dbReference type="GO" id="GO:0016787">
    <property type="term" value="F:hydrolase activity"/>
    <property type="evidence" value="ECO:0007669"/>
    <property type="project" value="UniProtKB-KW"/>
</dbReference>
<dbReference type="KEGG" id="nga:Ngar_c21570"/>
<keyword evidence="2" id="KW-0479">Metal-binding</keyword>
<evidence type="ECO:0000313" key="4">
    <source>
        <dbReference type="EMBL" id="AFU59087.1"/>
    </source>
</evidence>
<dbReference type="InParanoid" id="K0IKP8"/>
<dbReference type="BioCyc" id="CNIT1237085:G1324-2155-MONOMER"/>
<feature type="domain" description="Fumarylacetoacetase-like C-terminal" evidence="3">
    <location>
        <begin position="57"/>
        <end position="262"/>
    </location>
</feature>
<dbReference type="InterPro" id="IPR011234">
    <property type="entry name" value="Fumarylacetoacetase-like_C"/>
</dbReference>
<evidence type="ECO:0000313" key="5">
    <source>
        <dbReference type="Proteomes" id="UP000008037"/>
    </source>
</evidence>
<dbReference type="SUPFAM" id="SSF56529">
    <property type="entry name" value="FAH"/>
    <property type="match status" value="1"/>
</dbReference>
<gene>
    <name evidence="4" type="ordered locus">Ngar_c21570</name>
</gene>
<dbReference type="GO" id="GO:0016853">
    <property type="term" value="F:isomerase activity"/>
    <property type="evidence" value="ECO:0007669"/>
    <property type="project" value="UniProtKB-ARBA"/>
</dbReference>
<dbReference type="GO" id="GO:0019752">
    <property type="term" value="P:carboxylic acid metabolic process"/>
    <property type="evidence" value="ECO:0007669"/>
    <property type="project" value="UniProtKB-ARBA"/>
</dbReference>
<dbReference type="HOGENOM" id="CLU_028458_4_2_2"/>
<dbReference type="EMBL" id="CP002408">
    <property type="protein sequence ID" value="AFU59087.1"/>
    <property type="molecule type" value="Genomic_DNA"/>
</dbReference>
<reference evidence="4 5" key="1">
    <citation type="journal article" date="2012" name="Environ. Microbiol.">
        <title>The genome of the ammonia-oxidizing Candidatus Nitrososphaera gargensis: insights into metabolic versatility and environmental adaptations.</title>
        <authorList>
            <person name="Spang A."/>
            <person name="Poehlein A."/>
            <person name="Offre P."/>
            <person name="Zumbragel S."/>
            <person name="Haider S."/>
            <person name="Rychlik N."/>
            <person name="Nowka B."/>
            <person name="Schmeisser C."/>
            <person name="Lebedeva E.V."/>
            <person name="Rattei T."/>
            <person name="Bohm C."/>
            <person name="Schmid M."/>
            <person name="Galushko A."/>
            <person name="Hatzenpichler R."/>
            <person name="Weinmaier T."/>
            <person name="Daniel R."/>
            <person name="Schleper C."/>
            <person name="Spieck E."/>
            <person name="Streit W."/>
            <person name="Wagner M."/>
        </authorList>
    </citation>
    <scope>NUCLEOTIDE SEQUENCE [LARGE SCALE GENOMIC DNA]</scope>
    <source>
        <strain evidence="5">Ga9.2</strain>
    </source>
</reference>
<dbReference type="Gene3D" id="3.90.850.10">
    <property type="entry name" value="Fumarylacetoacetase-like, C-terminal domain"/>
    <property type="match status" value="1"/>
</dbReference>
<dbReference type="InterPro" id="IPR036663">
    <property type="entry name" value="Fumarylacetoacetase_C_sf"/>
</dbReference>
<sequence>MTKAEIQQQTGIPVPPNIKDFMFRGWLDEVRQHKNKLKYNHKVTDVELLVPIPNPPKIICLAFNYYDHARDAGLTPSDEPVIFMKPRTALNEPFKDVICPSFVTRLDYEAELAVIIGKETKKVTEEAALDYVFGYMIMHDVSARDIQFKDKQFTRGKGIDTFAPCGPWITTKDEVADPQNLQIITKVNDEMRQNSSSSNMVLPIRRIISALSRTMTLEPGDIISTGTPAGVAMSMKEPKYLKDGDVVEITIEKLGTIRNRIVFQ</sequence>
<dbReference type="FunCoup" id="K0IKP8">
    <property type="interactions" value="111"/>
</dbReference>
<dbReference type="InterPro" id="IPR051121">
    <property type="entry name" value="FAH"/>
</dbReference>
<protein>
    <submittedName>
        <fullName evidence="4">Putative fumarylacetoacetate hydrolase</fullName>
        <ecNumber evidence="4">3.-.-.-</ecNumber>
    </submittedName>
</protein>
<dbReference type="Proteomes" id="UP000008037">
    <property type="component" value="Chromosome"/>
</dbReference>
<dbReference type="PANTHER" id="PTHR42796:SF4">
    <property type="entry name" value="FUMARYLACETOACETATE HYDROLASE DOMAIN-CONTAINING PROTEIN 2A"/>
    <property type="match status" value="1"/>
</dbReference>
<comment type="similarity">
    <text evidence="1">Belongs to the FAH family.</text>
</comment>
<accession>K0IKP8</accession>